<dbReference type="InterPro" id="IPR046281">
    <property type="entry name" value="DUF6318"/>
</dbReference>
<accession>A0ABY5KTA7</accession>
<evidence type="ECO:0000259" key="1">
    <source>
        <dbReference type="Pfam" id="PF19843"/>
    </source>
</evidence>
<keyword evidence="3" id="KW-1185">Reference proteome</keyword>
<organism evidence="2 3">
    <name type="scientific">Cellulomonas xiejunii</name>
    <dbReference type="NCBI Taxonomy" id="2968083"/>
    <lineage>
        <taxon>Bacteria</taxon>
        <taxon>Bacillati</taxon>
        <taxon>Actinomycetota</taxon>
        <taxon>Actinomycetes</taxon>
        <taxon>Micrococcales</taxon>
        <taxon>Cellulomonadaceae</taxon>
        <taxon>Cellulomonas</taxon>
    </lineage>
</organism>
<dbReference type="Proteomes" id="UP001316384">
    <property type="component" value="Chromosome"/>
</dbReference>
<name>A0ABY5KTA7_9CELL</name>
<dbReference type="RefSeq" id="WP_227577216.1">
    <property type="nucleotide sequence ID" value="NZ_CP101987.1"/>
</dbReference>
<protein>
    <submittedName>
        <fullName evidence="2">DUF6318 family protein</fullName>
    </submittedName>
</protein>
<proteinExistence type="predicted"/>
<reference evidence="2 3" key="1">
    <citation type="submission" date="2022-07" db="EMBL/GenBank/DDBJ databases">
        <title>Novel species in genus cellulomonas.</title>
        <authorList>
            <person name="Ye L."/>
        </authorList>
    </citation>
    <scope>NUCLEOTIDE SEQUENCE [LARGE SCALE GENOMIC DNA]</scope>
    <source>
        <strain evidence="3">zg-B89</strain>
    </source>
</reference>
<sequence length="143" mass="15567">MPVRPQGMDEPTAAGATAAATHFFELYDYAFSTGDAGPLRALSAESCTYCNEVVQQVQQAVDDRLLTERDPSEITDVSVVEVRPGEWFTVELRRFQGEIRLRGDDGSVVATEPKGAPLDYGLALSWTDDRWTVDEVGLTAAPG</sequence>
<gene>
    <name evidence="2" type="ORF">NP048_00585</name>
</gene>
<feature type="domain" description="DUF6318" evidence="1">
    <location>
        <begin position="1"/>
        <end position="135"/>
    </location>
</feature>
<dbReference type="Pfam" id="PF19843">
    <property type="entry name" value="DUF6318"/>
    <property type="match status" value="1"/>
</dbReference>
<evidence type="ECO:0000313" key="3">
    <source>
        <dbReference type="Proteomes" id="UP001316384"/>
    </source>
</evidence>
<evidence type="ECO:0000313" key="2">
    <source>
        <dbReference type="EMBL" id="UUI73655.1"/>
    </source>
</evidence>
<dbReference type="EMBL" id="CP101987">
    <property type="protein sequence ID" value="UUI73655.1"/>
    <property type="molecule type" value="Genomic_DNA"/>
</dbReference>